<dbReference type="EMBL" id="JACSPS010000003">
    <property type="protein sequence ID" value="MBD8018552.1"/>
    <property type="molecule type" value="Genomic_DNA"/>
</dbReference>
<gene>
    <name evidence="1" type="ORF">H9628_08715</name>
</gene>
<accession>A0ABR8WNU6</accession>
<comment type="caution">
    <text evidence="1">The sequence shown here is derived from an EMBL/GenBank/DDBJ whole genome shotgun (WGS) entry which is preliminary data.</text>
</comment>
<evidence type="ECO:0008006" key="3">
    <source>
        <dbReference type="Google" id="ProtNLM"/>
    </source>
</evidence>
<sequence>MSTLFLGVYLFVALASQSFHHHTGSFPRYQEGDSSEKNISGHIFASENSGCLSCHFLHSGHTFIPETFSFELQKLEFNPAQIFTYADIEADFNHICRYLRGPPTDIV</sequence>
<organism evidence="1 2">
    <name type="scientific">Kaistella pullorum</name>
    <dbReference type="NCBI Taxonomy" id="2763074"/>
    <lineage>
        <taxon>Bacteria</taxon>
        <taxon>Pseudomonadati</taxon>
        <taxon>Bacteroidota</taxon>
        <taxon>Flavobacteriia</taxon>
        <taxon>Flavobacteriales</taxon>
        <taxon>Weeksellaceae</taxon>
        <taxon>Chryseobacterium group</taxon>
        <taxon>Kaistella</taxon>
    </lineage>
</organism>
<keyword evidence="2" id="KW-1185">Reference proteome</keyword>
<evidence type="ECO:0000313" key="1">
    <source>
        <dbReference type="EMBL" id="MBD8018552.1"/>
    </source>
</evidence>
<evidence type="ECO:0000313" key="2">
    <source>
        <dbReference type="Proteomes" id="UP000626242"/>
    </source>
</evidence>
<proteinExistence type="predicted"/>
<dbReference type="Proteomes" id="UP000626242">
    <property type="component" value="Unassembled WGS sequence"/>
</dbReference>
<dbReference type="RefSeq" id="WP_251833759.1">
    <property type="nucleotide sequence ID" value="NZ_JACSPS010000003.1"/>
</dbReference>
<protein>
    <recommendedName>
        <fullName evidence="3">Cytochrome c domain-containing protein</fullName>
    </recommendedName>
</protein>
<name>A0ABR8WNU6_9FLAO</name>
<reference evidence="1 2" key="1">
    <citation type="submission" date="2020-08" db="EMBL/GenBank/DDBJ databases">
        <title>A Genomic Blueprint of the Chicken Gut Microbiome.</title>
        <authorList>
            <person name="Gilroy R."/>
            <person name="Ravi A."/>
            <person name="Getino M."/>
            <person name="Pursley I."/>
            <person name="Horton D.L."/>
            <person name="Alikhan N.-F."/>
            <person name="Baker D."/>
            <person name="Gharbi K."/>
            <person name="Hall N."/>
            <person name="Watson M."/>
            <person name="Adriaenssens E.M."/>
            <person name="Foster-Nyarko E."/>
            <person name="Jarju S."/>
            <person name="Secka A."/>
            <person name="Antonio M."/>
            <person name="Oren A."/>
            <person name="Chaudhuri R."/>
            <person name="La Ragione R.M."/>
            <person name="Hildebrand F."/>
            <person name="Pallen M.J."/>
        </authorList>
    </citation>
    <scope>NUCLEOTIDE SEQUENCE [LARGE SCALE GENOMIC DNA]</scope>
    <source>
        <strain evidence="1 2">Sa1CVA4</strain>
    </source>
</reference>